<dbReference type="VEuPathDB" id="FungiDB:LEMA_P069000.1"/>
<evidence type="ECO:0000313" key="2">
    <source>
        <dbReference type="Proteomes" id="UP000002668"/>
    </source>
</evidence>
<evidence type="ECO:0000313" key="1">
    <source>
        <dbReference type="EMBL" id="CBX91392.1"/>
    </source>
</evidence>
<reference evidence="2" key="1">
    <citation type="journal article" date="2011" name="Nat. Commun.">
        <title>Effector diversification within compartments of the Leptosphaeria maculans genome affected by Repeat-Induced Point mutations.</title>
        <authorList>
            <person name="Rouxel T."/>
            <person name="Grandaubert J."/>
            <person name="Hane J.K."/>
            <person name="Hoede C."/>
            <person name="van de Wouw A.P."/>
            <person name="Couloux A."/>
            <person name="Dominguez V."/>
            <person name="Anthouard V."/>
            <person name="Bally P."/>
            <person name="Bourras S."/>
            <person name="Cozijnsen A.J."/>
            <person name="Ciuffetti L.M."/>
            <person name="Degrave A."/>
            <person name="Dilmaghani A."/>
            <person name="Duret L."/>
            <person name="Fudal I."/>
            <person name="Goodwin S.B."/>
            <person name="Gout L."/>
            <person name="Glaser N."/>
            <person name="Linglin J."/>
            <person name="Kema G.H.J."/>
            <person name="Lapalu N."/>
            <person name="Lawrence C.B."/>
            <person name="May K."/>
            <person name="Meyer M."/>
            <person name="Ollivier B."/>
            <person name="Poulain J."/>
            <person name="Schoch C.L."/>
            <person name="Simon A."/>
            <person name="Spatafora J.W."/>
            <person name="Stachowiak A."/>
            <person name="Turgeon B.G."/>
            <person name="Tyler B.M."/>
            <person name="Vincent D."/>
            <person name="Weissenbach J."/>
            <person name="Amselem J."/>
            <person name="Quesneville H."/>
            <person name="Oliver R.P."/>
            <person name="Wincker P."/>
            <person name="Balesdent M.-H."/>
            <person name="Howlett B.J."/>
        </authorList>
    </citation>
    <scope>NUCLEOTIDE SEQUENCE [LARGE SCALE GENOMIC DNA]</scope>
    <source>
        <strain evidence="2">JN3 / isolate v23.1.3 / race Av1-4-5-6-7-8</strain>
    </source>
</reference>
<dbReference type="Proteomes" id="UP000002668">
    <property type="component" value="Genome"/>
</dbReference>
<name>E4ZJV7_LEPMJ</name>
<dbReference type="HOGENOM" id="CLU_1865462_0_0_1"/>
<gene>
    <name evidence="1" type="ORF">LEMA_P069000.1</name>
</gene>
<organism evidence="2">
    <name type="scientific">Leptosphaeria maculans (strain JN3 / isolate v23.1.3 / race Av1-4-5-6-7-8)</name>
    <name type="common">Blackleg fungus</name>
    <name type="synonym">Phoma lingam</name>
    <dbReference type="NCBI Taxonomy" id="985895"/>
    <lineage>
        <taxon>Eukaryota</taxon>
        <taxon>Fungi</taxon>
        <taxon>Dikarya</taxon>
        <taxon>Ascomycota</taxon>
        <taxon>Pezizomycotina</taxon>
        <taxon>Dothideomycetes</taxon>
        <taxon>Pleosporomycetidae</taxon>
        <taxon>Pleosporales</taxon>
        <taxon>Pleosporineae</taxon>
        <taxon>Leptosphaeriaceae</taxon>
        <taxon>Plenodomus</taxon>
        <taxon>Plenodomus lingam/Leptosphaeria maculans species complex</taxon>
    </lineage>
</organism>
<dbReference type="InParanoid" id="E4ZJV7"/>
<proteinExistence type="predicted"/>
<keyword evidence="2" id="KW-1185">Reference proteome</keyword>
<dbReference type="AlphaFoldDB" id="E4ZJV7"/>
<sequence>MVGGGVGRWWEARRHGRTLACGFCNSTLDSARLYGTLQGARDLPAPDVALHLISRLQRNKGDLFPVAPSAKGTRSISPSFLSTSSKADACTVTYTYLRLFQPPALWPSTTWAARFQGLQGSQGSQASSIHPKGPTNT</sequence>
<dbReference type="EMBL" id="FP929072">
    <property type="protein sequence ID" value="CBX91392.1"/>
    <property type="molecule type" value="Genomic_DNA"/>
</dbReference>
<protein>
    <submittedName>
        <fullName evidence="1">Predicted protein</fullName>
    </submittedName>
</protein>
<accession>E4ZJV7</accession>